<evidence type="ECO:0000313" key="2">
    <source>
        <dbReference type="EMBL" id="ROT66668.1"/>
    </source>
</evidence>
<dbReference type="EMBL" id="QCYY01002906">
    <property type="protein sequence ID" value="ROT66668.1"/>
    <property type="molecule type" value="Genomic_DNA"/>
</dbReference>
<accession>A0A3R7PHH5</accession>
<feature type="region of interest" description="Disordered" evidence="1">
    <location>
        <begin position="753"/>
        <end position="776"/>
    </location>
</feature>
<protein>
    <submittedName>
        <fullName evidence="2">Uncharacterized protein</fullName>
    </submittedName>
</protein>
<feature type="compositionally biased region" description="Polar residues" evidence="1">
    <location>
        <begin position="309"/>
        <end position="325"/>
    </location>
</feature>
<feature type="compositionally biased region" description="Polar residues" evidence="1">
    <location>
        <begin position="250"/>
        <end position="271"/>
    </location>
</feature>
<dbReference type="AlphaFoldDB" id="A0A3R7PHH5"/>
<sequence>MFHACDSGLSVGTEPDGDTVSDGSGLLPPPAPPLHFHQHHNPTLRPGVPNHNVSQTPDEGGGSQDACSSGSGESSELYNEGGTVPTTYIYNSSIFDQQSFVALNNNLLTMNPGYQCNHQSSFHYYTYPQVVDALPASIPGARGAPSEGSSSEDGAISTTHAGPPAAGSPLSSAQSSPYASPLQSLSPSRASSPWSRPATTTTTTTTTTVANLPLTITSSTTTTSKCAVLSIHSSPRIAHKYSPCVTQTTSPAMAGNSSPVTHSGTISTAQTHRGKPPAAGNRPQRQADRSGSRTRLPVASTVDTGVGVGSQNSPSANRSVVQTSPSVCSSNGHCKSSSSRWSTSMSTSTTPSTSSPCVVTMPTSSVRSVNRQNSQSPCPTSGATTTCKSQTTSTVIASSSSFKTNSSHTISGATTSLTSTSTTATTTRNTSSPVVQEKIVHTIGNSSGIRPPLSTASSSSVMNTSNTENSAVNNNNCLNYEFCKNEKLNKYYQRLSEYSVDKLKRMTDRELLDLGLTKSALTKLRRVLAGLESPNYHCPNGFTSPPATPHAHSLPQANHTSFTTNCVPHYMTTPPPCIQLKTPPLSGGSSQHHIATQPQHGQLRTPPPPLCVPPRTPSREPATPSTSNGLNISNGSQQVGQRGHGPIKGGTRSSDSSPSSSQYSSPPQTPSPDHTRDTDKRGKNDGTEPGEAGETVGLIGSGASEEGTPPPLHHPPNPVLMPPHTGLAQPRYVQYQPLSYVVFTRQTHVVAPRNPLPLNGDKSSRETTPPAPVSLPLVQQDPQCCIRSTDSNVAPTTSAGGVMGVMVALLTQYPPTQMVLCLL</sequence>
<name>A0A3R7PHH5_PENVA</name>
<comment type="caution">
    <text evidence="2">The sequence shown here is derived from an EMBL/GenBank/DDBJ whole genome shotgun (WGS) entry which is preliminary data.</text>
</comment>
<feature type="region of interest" description="Disordered" evidence="1">
    <location>
        <begin position="1"/>
        <end position="79"/>
    </location>
</feature>
<keyword evidence="3" id="KW-1185">Reference proteome</keyword>
<proteinExistence type="predicted"/>
<organism evidence="2 3">
    <name type="scientific">Penaeus vannamei</name>
    <name type="common">Whiteleg shrimp</name>
    <name type="synonym">Litopenaeus vannamei</name>
    <dbReference type="NCBI Taxonomy" id="6689"/>
    <lineage>
        <taxon>Eukaryota</taxon>
        <taxon>Metazoa</taxon>
        <taxon>Ecdysozoa</taxon>
        <taxon>Arthropoda</taxon>
        <taxon>Crustacea</taxon>
        <taxon>Multicrustacea</taxon>
        <taxon>Malacostraca</taxon>
        <taxon>Eumalacostraca</taxon>
        <taxon>Eucarida</taxon>
        <taxon>Decapoda</taxon>
        <taxon>Dendrobranchiata</taxon>
        <taxon>Penaeoidea</taxon>
        <taxon>Penaeidae</taxon>
        <taxon>Penaeus</taxon>
    </lineage>
</organism>
<reference evidence="2 3" key="1">
    <citation type="submission" date="2018-04" db="EMBL/GenBank/DDBJ databases">
        <authorList>
            <person name="Zhang X."/>
            <person name="Yuan J."/>
            <person name="Li F."/>
            <person name="Xiang J."/>
        </authorList>
    </citation>
    <scope>NUCLEOTIDE SEQUENCE [LARGE SCALE GENOMIC DNA]</scope>
    <source>
        <tissue evidence="2">Muscle</tissue>
    </source>
</reference>
<feature type="compositionally biased region" description="Polar residues" evidence="1">
    <location>
        <begin position="147"/>
        <end position="160"/>
    </location>
</feature>
<feature type="region of interest" description="Disordered" evidence="1">
    <location>
        <begin position="250"/>
        <end position="470"/>
    </location>
</feature>
<feature type="compositionally biased region" description="Low complexity" evidence="1">
    <location>
        <begin position="326"/>
        <end position="366"/>
    </location>
</feature>
<feature type="compositionally biased region" description="Polar residues" evidence="1">
    <location>
        <begin position="367"/>
        <end position="379"/>
    </location>
</feature>
<feature type="compositionally biased region" description="Polar residues" evidence="1">
    <location>
        <begin position="65"/>
        <end position="77"/>
    </location>
</feature>
<reference evidence="2 3" key="2">
    <citation type="submission" date="2019-01" db="EMBL/GenBank/DDBJ databases">
        <title>The decoding of complex shrimp genome reveals the adaptation for benthos swimmer, frequently molting mechanism and breeding impact on genome.</title>
        <authorList>
            <person name="Sun Y."/>
            <person name="Gao Y."/>
            <person name="Yu Y."/>
        </authorList>
    </citation>
    <scope>NUCLEOTIDE SEQUENCE [LARGE SCALE GENOMIC DNA]</scope>
    <source>
        <tissue evidence="2">Muscle</tissue>
    </source>
</reference>
<evidence type="ECO:0000313" key="3">
    <source>
        <dbReference type="Proteomes" id="UP000283509"/>
    </source>
</evidence>
<dbReference type="OrthoDB" id="6361509at2759"/>
<dbReference type="Proteomes" id="UP000283509">
    <property type="component" value="Unassembled WGS sequence"/>
</dbReference>
<feature type="compositionally biased region" description="Pro residues" evidence="1">
    <location>
        <begin position="605"/>
        <end position="616"/>
    </location>
</feature>
<feature type="compositionally biased region" description="Low complexity" evidence="1">
    <location>
        <begin position="179"/>
        <end position="206"/>
    </location>
</feature>
<gene>
    <name evidence="2" type="ORF">C7M84_015302</name>
</gene>
<feature type="region of interest" description="Disordered" evidence="1">
    <location>
        <begin position="138"/>
        <end position="206"/>
    </location>
</feature>
<feature type="compositionally biased region" description="Low complexity" evidence="1">
    <location>
        <begin position="380"/>
        <end position="432"/>
    </location>
</feature>
<feature type="compositionally biased region" description="Polar residues" evidence="1">
    <location>
        <begin position="587"/>
        <end position="602"/>
    </location>
</feature>
<feature type="region of interest" description="Disordered" evidence="1">
    <location>
        <begin position="577"/>
        <end position="725"/>
    </location>
</feature>
<feature type="compositionally biased region" description="Basic and acidic residues" evidence="1">
    <location>
        <begin position="673"/>
        <end position="686"/>
    </location>
</feature>
<feature type="compositionally biased region" description="Low complexity" evidence="1">
    <location>
        <begin position="653"/>
        <end position="666"/>
    </location>
</feature>
<feature type="compositionally biased region" description="Polar residues" evidence="1">
    <location>
        <begin position="623"/>
        <end position="640"/>
    </location>
</feature>
<evidence type="ECO:0000256" key="1">
    <source>
        <dbReference type="SAM" id="MobiDB-lite"/>
    </source>
</evidence>
<feature type="compositionally biased region" description="Low complexity" evidence="1">
    <location>
        <begin position="454"/>
        <end position="470"/>
    </location>
</feature>
<feature type="compositionally biased region" description="Polar residues" evidence="1">
    <location>
        <begin position="169"/>
        <end position="178"/>
    </location>
</feature>
<feature type="compositionally biased region" description="Pro residues" evidence="1">
    <location>
        <begin position="708"/>
        <end position="721"/>
    </location>
</feature>